<name>A0ACD4NTG1_9HYPH</name>
<dbReference type="EMBL" id="CP113520">
    <property type="protein sequence ID" value="WAJ30069.1"/>
    <property type="molecule type" value="Genomic_DNA"/>
</dbReference>
<accession>A0ACD4NTG1</accession>
<evidence type="ECO:0000313" key="1">
    <source>
        <dbReference type="EMBL" id="WAJ30069.1"/>
    </source>
</evidence>
<organism evidence="1 2">
    <name type="scientific">Antarcticirhabdus aurantiaca</name>
    <dbReference type="NCBI Taxonomy" id="2606717"/>
    <lineage>
        <taxon>Bacteria</taxon>
        <taxon>Pseudomonadati</taxon>
        <taxon>Pseudomonadota</taxon>
        <taxon>Alphaproteobacteria</taxon>
        <taxon>Hyphomicrobiales</taxon>
        <taxon>Aurantimonadaceae</taxon>
        <taxon>Antarcticirhabdus</taxon>
    </lineage>
</organism>
<gene>
    <name evidence="1" type="ORF">OXU80_07625</name>
</gene>
<evidence type="ECO:0000313" key="2">
    <source>
        <dbReference type="Proteomes" id="UP001163223"/>
    </source>
</evidence>
<dbReference type="Proteomes" id="UP001163223">
    <property type="component" value="Chromosome"/>
</dbReference>
<keyword evidence="2" id="KW-1185">Reference proteome</keyword>
<proteinExistence type="predicted"/>
<protein>
    <submittedName>
        <fullName evidence="1">Uncharacterized protein</fullName>
    </submittedName>
</protein>
<reference evidence="1" key="1">
    <citation type="submission" date="2022-11" db="EMBL/GenBank/DDBJ databases">
        <title>beta-Carotene-producing bacterium, Jeongeuplla avenae sp. nov., alleviates the salt stress of Arabidopsis seedlings.</title>
        <authorList>
            <person name="Jiang L."/>
            <person name="Lee J."/>
        </authorList>
    </citation>
    <scope>NUCLEOTIDE SEQUENCE</scope>
    <source>
        <strain evidence="1">DY_R2A_6</strain>
    </source>
</reference>
<sequence>MSILKSTVLAAALAAAFVPATSFAQSNTSTIVQGGENSLNTGVTSQRGQNNDALTVQSGRNSDNLAVTDQEGCRNVAAVGQGGTNSVNSAGVGQTQRGRC</sequence>